<gene>
    <name evidence="1" type="ORF">BSL78_21848</name>
</gene>
<organism evidence="1 2">
    <name type="scientific">Stichopus japonicus</name>
    <name type="common">Sea cucumber</name>
    <dbReference type="NCBI Taxonomy" id="307972"/>
    <lineage>
        <taxon>Eukaryota</taxon>
        <taxon>Metazoa</taxon>
        <taxon>Echinodermata</taxon>
        <taxon>Eleutherozoa</taxon>
        <taxon>Echinozoa</taxon>
        <taxon>Holothuroidea</taxon>
        <taxon>Aspidochirotacea</taxon>
        <taxon>Aspidochirotida</taxon>
        <taxon>Stichopodidae</taxon>
        <taxon>Apostichopus</taxon>
    </lineage>
</organism>
<sequence length="82" mass="9196">MPPDNQHIRPEQEGVYLVEHFMPDTSKESSTVAVKISGTITRCPEKVSNKDGSTIIINCHLDGISSVKWYFGTLLTFSDRKN</sequence>
<reference evidence="1 2" key="1">
    <citation type="journal article" date="2017" name="PLoS Biol.">
        <title>The sea cucumber genome provides insights into morphological evolution and visceral regeneration.</title>
        <authorList>
            <person name="Zhang X."/>
            <person name="Sun L."/>
            <person name="Yuan J."/>
            <person name="Sun Y."/>
            <person name="Gao Y."/>
            <person name="Zhang L."/>
            <person name="Li S."/>
            <person name="Dai H."/>
            <person name="Hamel J.F."/>
            <person name="Liu C."/>
            <person name="Yu Y."/>
            <person name="Liu S."/>
            <person name="Lin W."/>
            <person name="Guo K."/>
            <person name="Jin S."/>
            <person name="Xu P."/>
            <person name="Storey K.B."/>
            <person name="Huan P."/>
            <person name="Zhang T."/>
            <person name="Zhou Y."/>
            <person name="Zhang J."/>
            <person name="Lin C."/>
            <person name="Li X."/>
            <person name="Xing L."/>
            <person name="Huo D."/>
            <person name="Sun M."/>
            <person name="Wang L."/>
            <person name="Mercier A."/>
            <person name="Li F."/>
            <person name="Yang H."/>
            <person name="Xiang J."/>
        </authorList>
    </citation>
    <scope>NUCLEOTIDE SEQUENCE [LARGE SCALE GENOMIC DNA]</scope>
    <source>
        <strain evidence="1">Shaxun</strain>
        <tissue evidence="1">Muscle</tissue>
    </source>
</reference>
<accession>A0A2G8JZW0</accession>
<comment type="caution">
    <text evidence="1">The sequence shown here is derived from an EMBL/GenBank/DDBJ whole genome shotgun (WGS) entry which is preliminary data.</text>
</comment>
<dbReference type="Proteomes" id="UP000230750">
    <property type="component" value="Unassembled WGS sequence"/>
</dbReference>
<dbReference type="AlphaFoldDB" id="A0A2G8JZW0"/>
<keyword evidence="2" id="KW-1185">Reference proteome</keyword>
<name>A0A2G8JZW0_STIJA</name>
<evidence type="ECO:0000313" key="1">
    <source>
        <dbReference type="EMBL" id="PIK41301.1"/>
    </source>
</evidence>
<evidence type="ECO:0000313" key="2">
    <source>
        <dbReference type="Proteomes" id="UP000230750"/>
    </source>
</evidence>
<dbReference type="EMBL" id="MRZV01001031">
    <property type="protein sequence ID" value="PIK41301.1"/>
    <property type="molecule type" value="Genomic_DNA"/>
</dbReference>
<proteinExistence type="predicted"/>
<protein>
    <submittedName>
        <fullName evidence="1">Uncharacterized protein</fullName>
    </submittedName>
</protein>